<evidence type="ECO:0000313" key="2">
    <source>
        <dbReference type="Proteomes" id="UP001154282"/>
    </source>
</evidence>
<protein>
    <submittedName>
        <fullName evidence="1">Uncharacterized protein</fullName>
    </submittedName>
</protein>
<gene>
    <name evidence="1" type="ORF">LITE_LOCUS39793</name>
</gene>
<dbReference type="AlphaFoldDB" id="A0AAV0PRF9"/>
<comment type="caution">
    <text evidence="1">The sequence shown here is derived from an EMBL/GenBank/DDBJ whole genome shotgun (WGS) entry which is preliminary data.</text>
</comment>
<accession>A0AAV0PRF9</accession>
<dbReference type="Proteomes" id="UP001154282">
    <property type="component" value="Unassembled WGS sequence"/>
</dbReference>
<evidence type="ECO:0000313" key="1">
    <source>
        <dbReference type="EMBL" id="CAI0473827.1"/>
    </source>
</evidence>
<sequence>MHKQQFAQWFSKKIMMMYQENPKSVSLSLLSLARGPDKRVSSHSCYYINEFRFHTKNREQNRRTQNSGVMVRGENEGNIPYYVTLIKVIEL</sequence>
<name>A0AAV0PRF9_9ROSI</name>
<dbReference type="PANTHER" id="PTHR48258">
    <property type="entry name" value="DUF4218 DOMAIN-CONTAINING PROTEIN-RELATED"/>
    <property type="match status" value="1"/>
</dbReference>
<reference evidence="1" key="1">
    <citation type="submission" date="2022-08" db="EMBL/GenBank/DDBJ databases">
        <authorList>
            <person name="Gutierrez-Valencia J."/>
        </authorList>
    </citation>
    <scope>NUCLEOTIDE SEQUENCE</scope>
</reference>
<keyword evidence="2" id="KW-1185">Reference proteome</keyword>
<proteinExistence type="predicted"/>
<organism evidence="1 2">
    <name type="scientific">Linum tenue</name>
    <dbReference type="NCBI Taxonomy" id="586396"/>
    <lineage>
        <taxon>Eukaryota</taxon>
        <taxon>Viridiplantae</taxon>
        <taxon>Streptophyta</taxon>
        <taxon>Embryophyta</taxon>
        <taxon>Tracheophyta</taxon>
        <taxon>Spermatophyta</taxon>
        <taxon>Magnoliopsida</taxon>
        <taxon>eudicotyledons</taxon>
        <taxon>Gunneridae</taxon>
        <taxon>Pentapetalae</taxon>
        <taxon>rosids</taxon>
        <taxon>fabids</taxon>
        <taxon>Malpighiales</taxon>
        <taxon>Linaceae</taxon>
        <taxon>Linum</taxon>
    </lineage>
</organism>
<dbReference type="EMBL" id="CAMGYJ010000009">
    <property type="protein sequence ID" value="CAI0473827.1"/>
    <property type="molecule type" value="Genomic_DNA"/>
</dbReference>
<dbReference type="PANTHER" id="PTHR48258:SF3">
    <property type="entry name" value="FK506-BINDING PROTEIN 4-LIKE ISOFORM X1"/>
    <property type="match status" value="1"/>
</dbReference>